<comment type="caution">
    <text evidence="1">The sequence shown here is derived from an EMBL/GenBank/DDBJ whole genome shotgun (WGS) entry which is preliminary data.</text>
</comment>
<gene>
    <name evidence="1" type="ORF">L2E82_03419</name>
</gene>
<evidence type="ECO:0000313" key="1">
    <source>
        <dbReference type="EMBL" id="KAI3790409.1"/>
    </source>
</evidence>
<reference evidence="1 2" key="2">
    <citation type="journal article" date="2022" name="Mol. Ecol. Resour.">
        <title>The genomes of chicory, endive, great burdock and yacon provide insights into Asteraceae paleo-polyploidization history and plant inulin production.</title>
        <authorList>
            <person name="Fan W."/>
            <person name="Wang S."/>
            <person name="Wang H."/>
            <person name="Wang A."/>
            <person name="Jiang F."/>
            <person name="Liu H."/>
            <person name="Zhao H."/>
            <person name="Xu D."/>
            <person name="Zhang Y."/>
        </authorList>
    </citation>
    <scope>NUCLEOTIDE SEQUENCE [LARGE SCALE GENOMIC DNA]</scope>
    <source>
        <strain evidence="2">cv. Punajuju</strain>
        <tissue evidence="1">Leaves</tissue>
    </source>
</reference>
<evidence type="ECO:0000313" key="2">
    <source>
        <dbReference type="Proteomes" id="UP001055811"/>
    </source>
</evidence>
<accession>A0ACB9H3U1</accession>
<protein>
    <submittedName>
        <fullName evidence="1">Uncharacterized protein</fullName>
    </submittedName>
</protein>
<dbReference type="EMBL" id="CM042009">
    <property type="protein sequence ID" value="KAI3790409.1"/>
    <property type="molecule type" value="Genomic_DNA"/>
</dbReference>
<sequence>MSNYLCEELIDEIFTRLPTKSLLRFRALSKFLCSYIGSPGFIRMHTFRSPQKLLIRHKFYNYQTHINDCFYTLHSEEQLPVCSRPGYIGITPIEFPYSICSTIVGSCNGILCLFDNKEKHISVWTPSIRRKLTLPHYPWGLSSAIQLGFGFDPITDDYNIVKISYAKYGRKSQSSFVYAVKTGTWCEIASPTPLFSKVASNACFVNGALHWVVERSYTESHVADYRFYILTFDLSTHVFGMIPLPVSSLENLQLLTIQGLLAVICMDNTASRIWVRRDASWSLLFNVKTDYVGGRITTLYHLTSNGDLVFNKIGSPRLQVYNPKRGAQSTIADFNVASRPHDIVLCVESLQMLDMGTACKGNRLSNFQRKKKKVEFTTECNG</sequence>
<proteinExistence type="predicted"/>
<name>A0ACB9H3U1_CICIN</name>
<keyword evidence="2" id="KW-1185">Reference proteome</keyword>
<organism evidence="1 2">
    <name type="scientific">Cichorium intybus</name>
    <name type="common">Chicory</name>
    <dbReference type="NCBI Taxonomy" id="13427"/>
    <lineage>
        <taxon>Eukaryota</taxon>
        <taxon>Viridiplantae</taxon>
        <taxon>Streptophyta</taxon>
        <taxon>Embryophyta</taxon>
        <taxon>Tracheophyta</taxon>
        <taxon>Spermatophyta</taxon>
        <taxon>Magnoliopsida</taxon>
        <taxon>eudicotyledons</taxon>
        <taxon>Gunneridae</taxon>
        <taxon>Pentapetalae</taxon>
        <taxon>asterids</taxon>
        <taxon>campanulids</taxon>
        <taxon>Asterales</taxon>
        <taxon>Asteraceae</taxon>
        <taxon>Cichorioideae</taxon>
        <taxon>Cichorieae</taxon>
        <taxon>Cichoriinae</taxon>
        <taxon>Cichorium</taxon>
    </lineage>
</organism>
<dbReference type="Proteomes" id="UP001055811">
    <property type="component" value="Linkage Group LG01"/>
</dbReference>
<reference evidence="2" key="1">
    <citation type="journal article" date="2022" name="Mol. Ecol. Resour.">
        <title>The genomes of chicory, endive, great burdock and yacon provide insights into Asteraceae palaeo-polyploidization history and plant inulin production.</title>
        <authorList>
            <person name="Fan W."/>
            <person name="Wang S."/>
            <person name="Wang H."/>
            <person name="Wang A."/>
            <person name="Jiang F."/>
            <person name="Liu H."/>
            <person name="Zhao H."/>
            <person name="Xu D."/>
            <person name="Zhang Y."/>
        </authorList>
    </citation>
    <scope>NUCLEOTIDE SEQUENCE [LARGE SCALE GENOMIC DNA]</scope>
    <source>
        <strain evidence="2">cv. Punajuju</strain>
    </source>
</reference>